<evidence type="ECO:0008006" key="4">
    <source>
        <dbReference type="Google" id="ProtNLM"/>
    </source>
</evidence>
<organism evidence="2 3">
    <name type="scientific">Uabimicrobium amorphum</name>
    <dbReference type="NCBI Taxonomy" id="2596890"/>
    <lineage>
        <taxon>Bacteria</taxon>
        <taxon>Pseudomonadati</taxon>
        <taxon>Planctomycetota</taxon>
        <taxon>Candidatus Uabimicrobiia</taxon>
        <taxon>Candidatus Uabimicrobiales</taxon>
        <taxon>Candidatus Uabimicrobiaceae</taxon>
        <taxon>Candidatus Uabimicrobium</taxon>
    </lineage>
</organism>
<feature type="chain" id="PRO_5024880667" description="Redoxin domain-containing protein" evidence="1">
    <location>
        <begin position="19"/>
        <end position="59"/>
    </location>
</feature>
<keyword evidence="3" id="KW-1185">Reference proteome</keyword>
<feature type="signal peptide" evidence="1">
    <location>
        <begin position="1"/>
        <end position="18"/>
    </location>
</feature>
<keyword evidence="1" id="KW-0732">Signal</keyword>
<dbReference type="Proteomes" id="UP000326354">
    <property type="component" value="Chromosome"/>
</dbReference>
<evidence type="ECO:0000313" key="3">
    <source>
        <dbReference type="Proteomes" id="UP000326354"/>
    </source>
</evidence>
<evidence type="ECO:0000313" key="2">
    <source>
        <dbReference type="EMBL" id="BBM85325.1"/>
    </source>
</evidence>
<dbReference type="EMBL" id="AP019860">
    <property type="protein sequence ID" value="BBM85325.1"/>
    <property type="molecule type" value="Genomic_DNA"/>
</dbReference>
<sequence>MKNLLMVLLLIACSMAWCDSQQIQSKSSLTSSQIFNNDDRATFADHLGDVIFVEMFATT</sequence>
<reference evidence="2 3" key="1">
    <citation type="submission" date="2019-08" db="EMBL/GenBank/DDBJ databases">
        <title>Complete genome sequence of Candidatus Uab amorphum.</title>
        <authorList>
            <person name="Shiratori T."/>
            <person name="Suzuki S."/>
            <person name="Kakizawa Y."/>
            <person name="Ishida K."/>
        </authorList>
    </citation>
    <scope>NUCLEOTIDE SEQUENCE [LARGE SCALE GENOMIC DNA]</scope>
    <source>
        <strain evidence="2 3">SRT547</strain>
    </source>
</reference>
<dbReference type="AlphaFoldDB" id="A0A5S9F414"/>
<proteinExistence type="predicted"/>
<dbReference type="KEGG" id="uam:UABAM_03691"/>
<accession>A0A5S9F414</accession>
<protein>
    <recommendedName>
        <fullName evidence="4">Redoxin domain-containing protein</fullName>
    </recommendedName>
</protein>
<dbReference type="RefSeq" id="WP_151969435.1">
    <property type="nucleotide sequence ID" value="NZ_AP019860.1"/>
</dbReference>
<name>A0A5S9F414_UABAM</name>
<gene>
    <name evidence="2" type="ORF">UABAM_03691</name>
</gene>
<evidence type="ECO:0000256" key="1">
    <source>
        <dbReference type="SAM" id="SignalP"/>
    </source>
</evidence>